<dbReference type="Pfam" id="PF10724">
    <property type="entry name" value="DUF2516"/>
    <property type="match status" value="1"/>
</dbReference>
<feature type="transmembrane region" description="Helical" evidence="1">
    <location>
        <begin position="49"/>
        <end position="68"/>
    </location>
</feature>
<keyword evidence="3" id="KW-1185">Reference proteome</keyword>
<keyword evidence="1" id="KW-0472">Membrane</keyword>
<dbReference type="EMBL" id="CP001618">
    <property type="protein sequence ID" value="ACQ81653.1"/>
    <property type="molecule type" value="Genomic_DNA"/>
</dbReference>
<name>C5C228_BEUC1</name>
<proteinExistence type="predicted"/>
<accession>C5C228</accession>
<evidence type="ECO:0000256" key="1">
    <source>
        <dbReference type="SAM" id="Phobius"/>
    </source>
</evidence>
<organism evidence="2 3">
    <name type="scientific">Beutenbergia cavernae (strain ATCC BAA-8 / DSM 12333 / CCUG 43141 / JCM 11478 / NBRC 16432 / NCIMB 13614 / HKI 0122)</name>
    <dbReference type="NCBI Taxonomy" id="471853"/>
    <lineage>
        <taxon>Bacteria</taxon>
        <taxon>Bacillati</taxon>
        <taxon>Actinomycetota</taxon>
        <taxon>Actinomycetes</taxon>
        <taxon>Micrococcales</taxon>
        <taxon>Beutenbergiaceae</taxon>
        <taxon>Beutenbergia</taxon>
    </lineage>
</organism>
<evidence type="ECO:0000313" key="3">
    <source>
        <dbReference type="Proteomes" id="UP000007962"/>
    </source>
</evidence>
<gene>
    <name evidence="2" type="ordered locus">Bcav_3411</name>
</gene>
<evidence type="ECO:0000313" key="2">
    <source>
        <dbReference type="EMBL" id="ACQ81653.1"/>
    </source>
</evidence>
<dbReference type="Proteomes" id="UP000007962">
    <property type="component" value="Chromosome"/>
</dbReference>
<dbReference type="KEGG" id="bcv:Bcav_3411"/>
<dbReference type="STRING" id="471853.Bcav_3411"/>
<protein>
    <submittedName>
        <fullName evidence="2">Putative integral membrane protein</fullName>
    </submittedName>
</protein>
<keyword evidence="1" id="KW-1133">Transmembrane helix</keyword>
<dbReference type="InterPro" id="IPR019662">
    <property type="entry name" value="DUF2516"/>
</dbReference>
<feature type="transmembrane region" description="Helical" evidence="1">
    <location>
        <begin position="74"/>
        <end position="95"/>
    </location>
</feature>
<keyword evidence="1" id="KW-0812">Transmembrane</keyword>
<dbReference type="AlphaFoldDB" id="C5C228"/>
<sequence>MSFVGSIQVYLFLAIALVGLGLEVWALVDAARHKSGTYTAAGKLTKGKWVAILVAAVVIGFLGIPAPIGVGLPIILTLAAIVPAGVYLADVRPALRQYGGGGGRRPPRGW</sequence>
<feature type="transmembrane region" description="Helical" evidence="1">
    <location>
        <begin position="6"/>
        <end position="28"/>
    </location>
</feature>
<reference evidence="2 3" key="1">
    <citation type="journal article" date="2009" name="Stand. Genomic Sci.">
        <title>Complete genome sequence of Beutenbergia cavernae type strain (HKI 0122).</title>
        <authorList>
            <person name="Land M."/>
            <person name="Pukall R."/>
            <person name="Abt B."/>
            <person name="Goker M."/>
            <person name="Rohde M."/>
            <person name="Glavina Del Rio T."/>
            <person name="Tice H."/>
            <person name="Copeland A."/>
            <person name="Cheng J.F."/>
            <person name="Lucas S."/>
            <person name="Chen F."/>
            <person name="Nolan M."/>
            <person name="Bruce D."/>
            <person name="Goodwin L."/>
            <person name="Pitluck S."/>
            <person name="Ivanova N."/>
            <person name="Mavromatis K."/>
            <person name="Ovchinnikova G."/>
            <person name="Pati A."/>
            <person name="Chen A."/>
            <person name="Palaniappan K."/>
            <person name="Hauser L."/>
            <person name="Chang Y.J."/>
            <person name="Jefferies C.C."/>
            <person name="Saunders E."/>
            <person name="Brettin T."/>
            <person name="Detter J.C."/>
            <person name="Han C."/>
            <person name="Chain P."/>
            <person name="Bristow J."/>
            <person name="Eisen J.A."/>
            <person name="Markowitz V."/>
            <person name="Hugenholtz P."/>
            <person name="Kyrpides N.C."/>
            <person name="Klenk H.P."/>
            <person name="Lapidus A."/>
        </authorList>
    </citation>
    <scope>NUCLEOTIDE SEQUENCE [LARGE SCALE GENOMIC DNA]</scope>
    <source>
        <strain evidence="3">ATCC BAA-8 / DSM 12333 / NBRC 16432</strain>
    </source>
</reference>
<dbReference type="OrthoDB" id="4774469at2"/>
<dbReference type="HOGENOM" id="CLU_135072_3_0_11"/>
<dbReference type="RefSeq" id="WP_015883890.1">
    <property type="nucleotide sequence ID" value="NC_012669.1"/>
</dbReference>